<dbReference type="Proteomes" id="UP000541444">
    <property type="component" value="Unassembled WGS sequence"/>
</dbReference>
<dbReference type="InterPro" id="IPR036961">
    <property type="entry name" value="Kinesin_motor_dom_sf"/>
</dbReference>
<dbReference type="Pfam" id="PF00225">
    <property type="entry name" value="Kinesin"/>
    <property type="match status" value="1"/>
</dbReference>
<comment type="caution">
    <text evidence="7">The sequence shown here is derived from an EMBL/GenBank/DDBJ whole genome shotgun (WGS) entry which is preliminary data.</text>
</comment>
<dbReference type="PANTHER" id="PTHR47970">
    <property type="entry name" value="KINESIN-LIKE PROTEIN KIF11"/>
    <property type="match status" value="1"/>
</dbReference>
<dbReference type="SMART" id="SM00129">
    <property type="entry name" value="KISc"/>
    <property type="match status" value="1"/>
</dbReference>
<dbReference type="GO" id="GO:0008574">
    <property type="term" value="F:plus-end-directed microtubule motor activity"/>
    <property type="evidence" value="ECO:0007669"/>
    <property type="project" value="TreeGrafter"/>
</dbReference>
<reference evidence="7 8" key="1">
    <citation type="journal article" date="2020" name="IScience">
        <title>Genome Sequencing of the Endangered Kingdonia uniflora (Circaeasteraceae, Ranunculales) Reveals Potential Mechanisms of Evolutionary Specialization.</title>
        <authorList>
            <person name="Sun Y."/>
            <person name="Deng T."/>
            <person name="Zhang A."/>
            <person name="Moore M.J."/>
            <person name="Landis J.B."/>
            <person name="Lin N."/>
            <person name="Zhang H."/>
            <person name="Zhang X."/>
            <person name="Huang J."/>
            <person name="Zhang X."/>
            <person name="Sun H."/>
            <person name="Wang H."/>
        </authorList>
    </citation>
    <scope>NUCLEOTIDE SEQUENCE [LARGE SCALE GENOMIC DNA]</scope>
    <source>
        <strain evidence="7">TB1705</strain>
        <tissue evidence="7">Leaf</tissue>
    </source>
</reference>
<dbReference type="PROSITE" id="PS50067">
    <property type="entry name" value="KINESIN_MOTOR_2"/>
    <property type="match status" value="1"/>
</dbReference>
<feature type="domain" description="Kinesin motor" evidence="6">
    <location>
        <begin position="1"/>
        <end position="124"/>
    </location>
</feature>
<evidence type="ECO:0000259" key="6">
    <source>
        <dbReference type="PROSITE" id="PS50067"/>
    </source>
</evidence>
<accession>A0A7J7MXA9</accession>
<evidence type="ECO:0000256" key="4">
    <source>
        <dbReference type="ARBA" id="ARBA00023212"/>
    </source>
</evidence>
<dbReference type="GO" id="GO:0008017">
    <property type="term" value="F:microtubule binding"/>
    <property type="evidence" value="ECO:0007669"/>
    <property type="project" value="InterPro"/>
</dbReference>
<dbReference type="GO" id="GO:0005876">
    <property type="term" value="C:spindle microtubule"/>
    <property type="evidence" value="ECO:0007669"/>
    <property type="project" value="TreeGrafter"/>
</dbReference>
<sequence>MSKQKDFFDQAISPIVNEVLEGYNCTIFAYGQTGTGKTYTMEGGGKKAKNGEFSSDADVILRVVRQIFEVLEAQNAEYSMKFTFLELYNEEITDQLAFEECVKNSDDKFKKPIALMEDGKGGVS</sequence>
<dbReference type="EMBL" id="JACGCM010001193">
    <property type="protein sequence ID" value="KAF6159513.1"/>
    <property type="molecule type" value="Genomic_DNA"/>
</dbReference>
<keyword evidence="8" id="KW-1185">Reference proteome</keyword>
<keyword evidence="2" id="KW-0963">Cytoplasm</keyword>
<dbReference type="SUPFAM" id="SSF52540">
    <property type="entry name" value="P-loop containing nucleoside triphosphate hydrolases"/>
    <property type="match status" value="1"/>
</dbReference>
<gene>
    <name evidence="7" type="ORF">GIB67_032284</name>
</gene>
<name>A0A7J7MXA9_9MAGN</name>
<dbReference type="PANTHER" id="PTHR47970:SF9">
    <property type="entry name" value="KINESIN-LIKE PROTEIN KIN-5D"/>
    <property type="match status" value="1"/>
</dbReference>
<dbReference type="GO" id="GO:0005524">
    <property type="term" value="F:ATP binding"/>
    <property type="evidence" value="ECO:0007669"/>
    <property type="project" value="UniProtKB-UniRule"/>
</dbReference>
<keyword evidence="4" id="KW-0206">Cytoskeleton</keyword>
<dbReference type="InterPro" id="IPR001752">
    <property type="entry name" value="Kinesin_motor_dom"/>
</dbReference>
<evidence type="ECO:0000256" key="1">
    <source>
        <dbReference type="ARBA" id="ARBA00004245"/>
    </source>
</evidence>
<keyword evidence="5" id="KW-0067">ATP-binding</keyword>
<evidence type="ECO:0000313" key="7">
    <source>
        <dbReference type="EMBL" id="KAF6159513.1"/>
    </source>
</evidence>
<dbReference type="GO" id="GO:0090307">
    <property type="term" value="P:mitotic spindle assembly"/>
    <property type="evidence" value="ECO:0007669"/>
    <property type="project" value="TreeGrafter"/>
</dbReference>
<dbReference type="GO" id="GO:0072686">
    <property type="term" value="C:mitotic spindle"/>
    <property type="evidence" value="ECO:0007669"/>
    <property type="project" value="TreeGrafter"/>
</dbReference>
<dbReference type="AlphaFoldDB" id="A0A7J7MXA9"/>
<keyword evidence="3 5" id="KW-0505">Motor protein</keyword>
<dbReference type="OrthoDB" id="1932745at2759"/>
<dbReference type="InterPro" id="IPR047149">
    <property type="entry name" value="KIF11-like"/>
</dbReference>
<comment type="similarity">
    <text evidence="5">Belongs to the TRAFAC class myosin-kinesin ATPase superfamily. Kinesin family.</text>
</comment>
<evidence type="ECO:0000256" key="2">
    <source>
        <dbReference type="ARBA" id="ARBA00022490"/>
    </source>
</evidence>
<evidence type="ECO:0000256" key="3">
    <source>
        <dbReference type="ARBA" id="ARBA00023175"/>
    </source>
</evidence>
<dbReference type="GO" id="GO:0051231">
    <property type="term" value="P:spindle elongation"/>
    <property type="evidence" value="ECO:0007669"/>
    <property type="project" value="TreeGrafter"/>
</dbReference>
<protein>
    <recommendedName>
        <fullName evidence="6">Kinesin motor domain-containing protein</fullName>
    </recommendedName>
</protein>
<proteinExistence type="inferred from homology"/>
<comment type="subcellular location">
    <subcellularLocation>
        <location evidence="1">Cytoplasm</location>
        <location evidence="1">Cytoskeleton</location>
    </subcellularLocation>
</comment>
<evidence type="ECO:0000256" key="5">
    <source>
        <dbReference type="PROSITE-ProRule" id="PRU00283"/>
    </source>
</evidence>
<dbReference type="InterPro" id="IPR027417">
    <property type="entry name" value="P-loop_NTPase"/>
</dbReference>
<keyword evidence="5" id="KW-0547">Nucleotide-binding</keyword>
<feature type="binding site" evidence="5">
    <location>
        <begin position="31"/>
        <end position="38"/>
    </location>
    <ligand>
        <name>ATP</name>
        <dbReference type="ChEBI" id="CHEBI:30616"/>
    </ligand>
</feature>
<organism evidence="7 8">
    <name type="scientific">Kingdonia uniflora</name>
    <dbReference type="NCBI Taxonomy" id="39325"/>
    <lineage>
        <taxon>Eukaryota</taxon>
        <taxon>Viridiplantae</taxon>
        <taxon>Streptophyta</taxon>
        <taxon>Embryophyta</taxon>
        <taxon>Tracheophyta</taxon>
        <taxon>Spermatophyta</taxon>
        <taxon>Magnoliopsida</taxon>
        <taxon>Ranunculales</taxon>
        <taxon>Circaeasteraceae</taxon>
        <taxon>Kingdonia</taxon>
    </lineage>
</organism>
<dbReference type="GO" id="GO:0007018">
    <property type="term" value="P:microtubule-based movement"/>
    <property type="evidence" value="ECO:0007669"/>
    <property type="project" value="InterPro"/>
</dbReference>
<evidence type="ECO:0000313" key="8">
    <source>
        <dbReference type="Proteomes" id="UP000541444"/>
    </source>
</evidence>
<dbReference type="Gene3D" id="3.40.850.10">
    <property type="entry name" value="Kinesin motor domain"/>
    <property type="match status" value="1"/>
</dbReference>